<dbReference type="OrthoDB" id="273038at2"/>
<evidence type="ECO:0000313" key="3">
    <source>
        <dbReference type="Proteomes" id="UP000319576"/>
    </source>
</evidence>
<dbReference type="AlphaFoldDB" id="A0A517Y1S8"/>
<feature type="region of interest" description="Disordered" evidence="1">
    <location>
        <begin position="37"/>
        <end position="64"/>
    </location>
</feature>
<dbReference type="SUPFAM" id="SSF53137">
    <property type="entry name" value="Translational machinery components"/>
    <property type="match status" value="1"/>
</dbReference>
<evidence type="ECO:0008006" key="4">
    <source>
        <dbReference type="Google" id="ProtNLM"/>
    </source>
</evidence>
<reference evidence="2 3" key="1">
    <citation type="submission" date="2019-02" db="EMBL/GenBank/DDBJ databases">
        <title>Deep-cultivation of Planctomycetes and their phenomic and genomic characterization uncovers novel biology.</title>
        <authorList>
            <person name="Wiegand S."/>
            <person name="Jogler M."/>
            <person name="Boedeker C."/>
            <person name="Pinto D."/>
            <person name="Vollmers J."/>
            <person name="Rivas-Marin E."/>
            <person name="Kohn T."/>
            <person name="Peeters S.H."/>
            <person name="Heuer A."/>
            <person name="Rast P."/>
            <person name="Oberbeckmann S."/>
            <person name="Bunk B."/>
            <person name="Jeske O."/>
            <person name="Meyerdierks A."/>
            <person name="Storesund J.E."/>
            <person name="Kallscheuer N."/>
            <person name="Luecker S."/>
            <person name="Lage O.M."/>
            <person name="Pohl T."/>
            <person name="Merkel B.J."/>
            <person name="Hornburger P."/>
            <person name="Mueller R.-W."/>
            <person name="Bruemmer F."/>
            <person name="Labrenz M."/>
            <person name="Spormann A.M."/>
            <person name="Op den Camp H."/>
            <person name="Overmann J."/>
            <person name="Amann R."/>
            <person name="Jetten M.S.M."/>
            <person name="Mascher T."/>
            <person name="Medema M.H."/>
            <person name="Devos D.P."/>
            <person name="Kaster A.-K."/>
            <person name="Ovreas L."/>
            <person name="Rohde M."/>
            <person name="Galperin M.Y."/>
            <person name="Jogler C."/>
        </authorList>
    </citation>
    <scope>NUCLEOTIDE SEQUENCE [LARGE SCALE GENOMIC DNA]</scope>
    <source>
        <strain evidence="2 3">ETA_A1</strain>
    </source>
</reference>
<accession>A0A517Y1S8</accession>
<organism evidence="2 3">
    <name type="scientific">Urbifossiella limnaea</name>
    <dbReference type="NCBI Taxonomy" id="2528023"/>
    <lineage>
        <taxon>Bacteria</taxon>
        <taxon>Pseudomonadati</taxon>
        <taxon>Planctomycetota</taxon>
        <taxon>Planctomycetia</taxon>
        <taxon>Gemmatales</taxon>
        <taxon>Gemmataceae</taxon>
        <taxon>Urbifossiella</taxon>
    </lineage>
</organism>
<gene>
    <name evidence="2" type="ORF">ETAA1_57120</name>
</gene>
<proteinExistence type="predicted"/>
<keyword evidence="3" id="KW-1185">Reference proteome</keyword>
<dbReference type="KEGG" id="uli:ETAA1_57120"/>
<dbReference type="RefSeq" id="WP_145243935.1">
    <property type="nucleotide sequence ID" value="NZ_CP036273.1"/>
</dbReference>
<dbReference type="EMBL" id="CP036273">
    <property type="protein sequence ID" value="QDU23706.1"/>
    <property type="molecule type" value="Genomic_DNA"/>
</dbReference>
<evidence type="ECO:0000313" key="2">
    <source>
        <dbReference type="EMBL" id="QDU23706.1"/>
    </source>
</evidence>
<dbReference type="Proteomes" id="UP000319576">
    <property type="component" value="Chromosome"/>
</dbReference>
<protein>
    <recommendedName>
        <fullName evidence="4">Translational machinery protein</fullName>
    </recommendedName>
</protein>
<sequence>MATRHETETGPHLLVVIDHQEARVYRTEVRGAVPERIAPYDPHGHGRHLHSANEWTDGKRPAERRSYHEAVAKALQGADQILLFGSGTGRSSAMDQLLADLKDHHADVAGNVIGSVVVDAHHTSENALLARAREFYAEYNRK</sequence>
<evidence type="ECO:0000256" key="1">
    <source>
        <dbReference type="SAM" id="MobiDB-lite"/>
    </source>
</evidence>
<name>A0A517Y1S8_9BACT</name>